<comment type="similarity">
    <text evidence="14">In the N-terminal section; belongs to the cytochrome b5 family.</text>
</comment>
<dbReference type="PROSITE" id="PS50255">
    <property type="entry name" value="CYTOCHROME_B5_2"/>
    <property type="match status" value="1"/>
</dbReference>
<evidence type="ECO:0000313" key="20">
    <source>
        <dbReference type="Proteomes" id="UP001147752"/>
    </source>
</evidence>
<keyword evidence="5" id="KW-0349">Heme</keyword>
<evidence type="ECO:0000256" key="11">
    <source>
        <dbReference type="ARBA" id="ARBA00023128"/>
    </source>
</evidence>
<name>A0A9W9S6L2_9EURO</name>
<keyword evidence="9" id="KW-0560">Oxidoreductase</keyword>
<evidence type="ECO:0000256" key="1">
    <source>
        <dbReference type="ARBA" id="ARBA00001917"/>
    </source>
</evidence>
<proteinExistence type="inferred from homology"/>
<comment type="catalytic activity">
    <reaction evidence="12">
        <text>(S)-lactate + 2 Fe(III)-[cytochrome c] = 2 Fe(II)-[cytochrome c] + pyruvate + 2 H(+)</text>
        <dbReference type="Rhea" id="RHEA:19909"/>
        <dbReference type="Rhea" id="RHEA-COMP:10350"/>
        <dbReference type="Rhea" id="RHEA-COMP:14399"/>
        <dbReference type="ChEBI" id="CHEBI:15361"/>
        <dbReference type="ChEBI" id="CHEBI:15378"/>
        <dbReference type="ChEBI" id="CHEBI:16651"/>
        <dbReference type="ChEBI" id="CHEBI:29033"/>
        <dbReference type="ChEBI" id="CHEBI:29034"/>
        <dbReference type="EC" id="1.1.2.3"/>
    </reaction>
    <physiologicalReaction direction="left-to-right" evidence="12">
        <dbReference type="Rhea" id="RHEA:19910"/>
    </physiologicalReaction>
</comment>
<dbReference type="InterPro" id="IPR013785">
    <property type="entry name" value="Aldolase_TIM"/>
</dbReference>
<reference evidence="19" key="1">
    <citation type="submission" date="2022-12" db="EMBL/GenBank/DDBJ databases">
        <authorList>
            <person name="Petersen C."/>
        </authorList>
    </citation>
    <scope>NUCLEOTIDE SEQUENCE</scope>
    <source>
        <strain evidence="19">IBT 3081</strain>
    </source>
</reference>
<dbReference type="OrthoDB" id="1925334at2759"/>
<dbReference type="InterPro" id="IPR037458">
    <property type="entry name" value="L-MDH/L-LDH_FMN-bd"/>
</dbReference>
<dbReference type="InterPro" id="IPR037396">
    <property type="entry name" value="FMN_HAD"/>
</dbReference>
<dbReference type="GO" id="GO:0004460">
    <property type="term" value="F:L-lactate dehydrogenase (cytochrome) activity"/>
    <property type="evidence" value="ECO:0007669"/>
    <property type="project" value="UniProtKB-EC"/>
</dbReference>
<evidence type="ECO:0000259" key="18">
    <source>
        <dbReference type="PROSITE" id="PS51349"/>
    </source>
</evidence>
<dbReference type="GO" id="GO:0005758">
    <property type="term" value="C:mitochondrial intermembrane space"/>
    <property type="evidence" value="ECO:0007669"/>
    <property type="project" value="UniProtKB-SubCell"/>
</dbReference>
<evidence type="ECO:0000256" key="15">
    <source>
        <dbReference type="ARBA" id="ARBA00066458"/>
    </source>
</evidence>
<dbReference type="SUPFAM" id="SSF55856">
    <property type="entry name" value="Cytochrome b5-like heme/steroid binding domain"/>
    <property type="match status" value="1"/>
</dbReference>
<evidence type="ECO:0000313" key="19">
    <source>
        <dbReference type="EMBL" id="KAJ5372300.1"/>
    </source>
</evidence>
<evidence type="ECO:0000256" key="13">
    <source>
        <dbReference type="ARBA" id="ARBA00061137"/>
    </source>
</evidence>
<evidence type="ECO:0000256" key="3">
    <source>
        <dbReference type="ARBA" id="ARBA00004569"/>
    </source>
</evidence>
<keyword evidence="20" id="KW-1185">Reference proteome</keyword>
<dbReference type="Proteomes" id="UP001147752">
    <property type="component" value="Unassembled WGS sequence"/>
</dbReference>
<dbReference type="GO" id="GO:0046872">
    <property type="term" value="F:metal ion binding"/>
    <property type="evidence" value="ECO:0007669"/>
    <property type="project" value="UniProtKB-KW"/>
</dbReference>
<comment type="subunit">
    <text evidence="4">Homotetramer.</text>
</comment>
<dbReference type="AlphaFoldDB" id="A0A9W9S6L2"/>
<evidence type="ECO:0000256" key="2">
    <source>
        <dbReference type="ARBA" id="ARBA00001970"/>
    </source>
</evidence>
<keyword evidence="11" id="KW-0496">Mitochondrion</keyword>
<evidence type="ECO:0000256" key="4">
    <source>
        <dbReference type="ARBA" id="ARBA00011881"/>
    </source>
</evidence>
<dbReference type="Pfam" id="PF00173">
    <property type="entry name" value="Cyt-b5"/>
    <property type="match status" value="1"/>
</dbReference>
<dbReference type="PANTHER" id="PTHR10578">
    <property type="entry name" value="S -2-HYDROXY-ACID OXIDASE-RELATED"/>
    <property type="match status" value="1"/>
</dbReference>
<dbReference type="RefSeq" id="XP_056578286.1">
    <property type="nucleotide sequence ID" value="XM_056722036.1"/>
</dbReference>
<dbReference type="EC" id="1.1.2.3" evidence="15"/>
<evidence type="ECO:0000256" key="8">
    <source>
        <dbReference type="ARBA" id="ARBA00022723"/>
    </source>
</evidence>
<dbReference type="Pfam" id="PF01070">
    <property type="entry name" value="FMN_dh"/>
    <property type="match status" value="1"/>
</dbReference>
<evidence type="ECO:0000259" key="17">
    <source>
        <dbReference type="PROSITE" id="PS50255"/>
    </source>
</evidence>
<evidence type="ECO:0000256" key="7">
    <source>
        <dbReference type="ARBA" id="ARBA00022643"/>
    </source>
</evidence>
<keyword evidence="7" id="KW-0288">FMN</keyword>
<evidence type="ECO:0000256" key="10">
    <source>
        <dbReference type="ARBA" id="ARBA00023004"/>
    </source>
</evidence>
<comment type="cofactor">
    <cofactor evidence="2">
        <name>heme b</name>
        <dbReference type="ChEBI" id="CHEBI:60344"/>
    </cofactor>
</comment>
<keyword evidence="10" id="KW-0408">Iron</keyword>
<gene>
    <name evidence="19" type="ORF">N7517_004306</name>
</gene>
<comment type="subcellular location">
    <subcellularLocation>
        <location evidence="3">Mitochondrion intermembrane space</location>
    </subcellularLocation>
</comment>
<dbReference type="InterPro" id="IPR001199">
    <property type="entry name" value="Cyt_B5-like_heme/steroid-bd"/>
</dbReference>
<dbReference type="InterPro" id="IPR036400">
    <property type="entry name" value="Cyt_B5-like_heme/steroid_sf"/>
</dbReference>
<dbReference type="CDD" id="cd02922">
    <property type="entry name" value="FCB2_FMN"/>
    <property type="match status" value="1"/>
</dbReference>
<dbReference type="Gene3D" id="3.20.20.70">
    <property type="entry name" value="Aldolase class I"/>
    <property type="match status" value="1"/>
</dbReference>
<feature type="domain" description="Cytochrome b5 heme-binding" evidence="17">
    <location>
        <begin position="4"/>
        <end position="81"/>
    </location>
</feature>
<comment type="cofactor">
    <cofactor evidence="1">
        <name>FMN</name>
        <dbReference type="ChEBI" id="CHEBI:58210"/>
    </cofactor>
</comment>
<evidence type="ECO:0000256" key="9">
    <source>
        <dbReference type="ARBA" id="ARBA00023002"/>
    </source>
</evidence>
<keyword evidence="8" id="KW-0479">Metal-binding</keyword>
<protein>
    <recommendedName>
        <fullName evidence="16">L-lactate dehydrogenase (cytochrome)</fullName>
        <ecNumber evidence="15">1.1.2.3</ecNumber>
    </recommendedName>
</protein>
<evidence type="ECO:0000256" key="5">
    <source>
        <dbReference type="ARBA" id="ARBA00022617"/>
    </source>
</evidence>
<organism evidence="19 20">
    <name type="scientific">Penicillium concentricum</name>
    <dbReference type="NCBI Taxonomy" id="293559"/>
    <lineage>
        <taxon>Eukaryota</taxon>
        <taxon>Fungi</taxon>
        <taxon>Dikarya</taxon>
        <taxon>Ascomycota</taxon>
        <taxon>Pezizomycotina</taxon>
        <taxon>Eurotiomycetes</taxon>
        <taxon>Eurotiomycetidae</taxon>
        <taxon>Eurotiales</taxon>
        <taxon>Aspergillaceae</taxon>
        <taxon>Penicillium</taxon>
    </lineage>
</organism>
<accession>A0A9W9S6L2</accession>
<sequence length="486" mass="53248">MVAEHLISVKEVTKHCEADDCWIVVGNKVWDFTHFASVHPGGASVILRCAGHEATHSFHQVHSDGLIESTLPSSKHMGNLDLNSIDDAWRQRSSDLSLKHTPKALEFSKPPLSSILSSHDFERVAQETLSKKAWAFYSSAANDLISKQANQSFYSRIWFRPRLMRDVTNVDTRCQFQGIGTSSPIMIAPAAMAKLAHETGEKGIARAAAARNIIHCIATTASYPLEDIVSAAPKANFFFQLYVHKDRSVTELLLKRVWAAGIRAIMVTIDAPVPGKREADERVRTEQVISMPMTGTIARNDKSGSGLTRTTGGFIDSSLSWGDLPWLKKVWKGKVMLKGIQCVEDAQIAAQLGVQGIILSNHGGRNLDSSPPALLTLLELHYHDPAIFQQTEVYLDGGIARGTDILKALCLGAKGVLIGRPFLYALNYGEEGVVHLTNILQSELETAMKLVGINNVSQAHPGLVNTKAIDHLVTATNFNAQREHKL</sequence>
<dbReference type="SMART" id="SM01117">
    <property type="entry name" value="Cyt-b5"/>
    <property type="match status" value="1"/>
</dbReference>
<keyword evidence="6" id="KW-0285">Flavoprotein</keyword>
<dbReference type="PANTHER" id="PTHR10578:SF104">
    <property type="entry name" value="CYTOCHROME B2, MITOCHONDRIAL-RELATED"/>
    <property type="match status" value="1"/>
</dbReference>
<evidence type="ECO:0000256" key="6">
    <source>
        <dbReference type="ARBA" id="ARBA00022630"/>
    </source>
</evidence>
<reference evidence="19" key="2">
    <citation type="journal article" date="2023" name="IMA Fungus">
        <title>Comparative genomic study of the Penicillium genus elucidates a diverse pangenome and 15 lateral gene transfer events.</title>
        <authorList>
            <person name="Petersen C."/>
            <person name="Sorensen T."/>
            <person name="Nielsen M.R."/>
            <person name="Sondergaard T.E."/>
            <person name="Sorensen J.L."/>
            <person name="Fitzpatrick D.A."/>
            <person name="Frisvad J.C."/>
            <person name="Nielsen K.L."/>
        </authorList>
    </citation>
    <scope>NUCLEOTIDE SEQUENCE</scope>
    <source>
        <strain evidence="19">IBT 3081</strain>
    </source>
</reference>
<dbReference type="EMBL" id="JAPZBT010000002">
    <property type="protein sequence ID" value="KAJ5372300.1"/>
    <property type="molecule type" value="Genomic_DNA"/>
</dbReference>
<dbReference type="Gene3D" id="3.10.120.10">
    <property type="entry name" value="Cytochrome b5-like heme/steroid binding domain"/>
    <property type="match status" value="1"/>
</dbReference>
<comment type="caution">
    <text evidence="19">The sequence shown here is derived from an EMBL/GenBank/DDBJ whole genome shotgun (WGS) entry which is preliminary data.</text>
</comment>
<dbReference type="FunFam" id="3.20.20.70:FF:000062">
    <property type="entry name" value="Cytochrome b2, mitochondrial, putative"/>
    <property type="match status" value="1"/>
</dbReference>
<dbReference type="GeneID" id="81461219"/>
<evidence type="ECO:0000256" key="14">
    <source>
        <dbReference type="ARBA" id="ARBA00061589"/>
    </source>
</evidence>
<feature type="domain" description="FMN hydroxy acid dehydrogenase" evidence="18">
    <location>
        <begin position="110"/>
        <end position="469"/>
    </location>
</feature>
<evidence type="ECO:0000256" key="12">
    <source>
        <dbReference type="ARBA" id="ARBA00052399"/>
    </source>
</evidence>
<comment type="similarity">
    <text evidence="13">In the C-terminal section; belongs to the FMN-dependent alpha-hydroxy acid dehydrogenase family.</text>
</comment>
<evidence type="ECO:0000256" key="16">
    <source>
        <dbReference type="ARBA" id="ARBA00068515"/>
    </source>
</evidence>
<dbReference type="InterPro" id="IPR000262">
    <property type="entry name" value="FMN-dep_DH"/>
</dbReference>
<dbReference type="PROSITE" id="PS51349">
    <property type="entry name" value="FMN_HYDROXY_ACID_DH_2"/>
    <property type="match status" value="1"/>
</dbReference>
<dbReference type="SUPFAM" id="SSF51395">
    <property type="entry name" value="FMN-linked oxidoreductases"/>
    <property type="match status" value="1"/>
</dbReference>